<dbReference type="GO" id="GO:0008381">
    <property type="term" value="F:mechanosensitive monoatomic ion channel activity"/>
    <property type="evidence" value="ECO:0007669"/>
    <property type="project" value="InterPro"/>
</dbReference>
<dbReference type="GO" id="GO:0005886">
    <property type="term" value="C:plasma membrane"/>
    <property type="evidence" value="ECO:0007669"/>
    <property type="project" value="UniProtKB-SubCell"/>
</dbReference>
<dbReference type="STRING" id="1227497.C491_00205"/>
<evidence type="ECO:0000256" key="4">
    <source>
        <dbReference type="ARBA" id="ARBA00022692"/>
    </source>
</evidence>
<dbReference type="InterPro" id="IPR023408">
    <property type="entry name" value="MscS_beta-dom_sf"/>
</dbReference>
<evidence type="ECO:0000256" key="3">
    <source>
        <dbReference type="ARBA" id="ARBA00022475"/>
    </source>
</evidence>
<evidence type="ECO:0000256" key="1">
    <source>
        <dbReference type="ARBA" id="ARBA00004651"/>
    </source>
</evidence>
<feature type="domain" description="Mechanosensitive ion channel MscS" evidence="9">
    <location>
        <begin position="125"/>
        <end position="191"/>
    </location>
</feature>
<proteinExistence type="inferred from homology"/>
<comment type="subcellular location">
    <subcellularLocation>
        <location evidence="1">Cell membrane</location>
        <topology evidence="1">Multi-pass membrane protein</topology>
    </subcellularLocation>
</comment>
<dbReference type="PANTHER" id="PTHR30221">
    <property type="entry name" value="SMALL-CONDUCTANCE MECHANOSENSITIVE CHANNEL"/>
    <property type="match status" value="1"/>
</dbReference>
<dbReference type="Proteomes" id="UP000011688">
    <property type="component" value="Unassembled WGS sequence"/>
</dbReference>
<comment type="similarity">
    <text evidence="2">Belongs to the MscS (TC 1.A.23) family.</text>
</comment>
<dbReference type="Gene3D" id="2.30.30.60">
    <property type="match status" value="1"/>
</dbReference>
<keyword evidence="6 8" id="KW-0472">Membrane</keyword>
<feature type="transmembrane region" description="Helical" evidence="8">
    <location>
        <begin position="107"/>
        <end position="135"/>
    </location>
</feature>
<dbReference type="PANTHER" id="PTHR30221:SF1">
    <property type="entry name" value="SMALL-CONDUCTANCE MECHANOSENSITIVE CHANNEL"/>
    <property type="match status" value="1"/>
</dbReference>
<dbReference type="Pfam" id="PF21082">
    <property type="entry name" value="MS_channel_3rd"/>
    <property type="match status" value="1"/>
</dbReference>
<evidence type="ECO:0000256" key="2">
    <source>
        <dbReference type="ARBA" id="ARBA00008017"/>
    </source>
</evidence>
<gene>
    <name evidence="11" type="ORF">C491_00205</name>
</gene>
<evidence type="ECO:0008006" key="13">
    <source>
        <dbReference type="Google" id="ProtNLM"/>
    </source>
</evidence>
<dbReference type="OrthoDB" id="11475at2157"/>
<keyword evidence="3" id="KW-1003">Cell membrane</keyword>
<dbReference type="RefSeq" id="WP_005552849.1">
    <property type="nucleotide sequence ID" value="NZ_AOIB01000003.1"/>
</dbReference>
<dbReference type="InterPro" id="IPR010920">
    <property type="entry name" value="LSM_dom_sf"/>
</dbReference>
<dbReference type="eggNOG" id="arCOG01568">
    <property type="taxonomic scope" value="Archaea"/>
</dbReference>
<accession>L9XIW9</accession>
<evidence type="ECO:0000313" key="11">
    <source>
        <dbReference type="EMBL" id="ELY61699.1"/>
    </source>
</evidence>
<dbReference type="InterPro" id="IPR045275">
    <property type="entry name" value="MscS_archaea/bacteria_type"/>
</dbReference>
<sequence length="341" mass="37651">MYATLPIRIASLERPVDAAVDPVRSDAVLVAGSAIESLPDWVVALLIVLAAWYGSRLITEASRPPLLERIQRRSVAEVVLRLFRVVVMLFALFAVLGIYGVDLSDLVLSATIISAVVGVILAPVASDVVGGFFILANRPYEVGDMIELADREESGHVIDVTLRYTKIRTLENTFLVVPNSTIRERDVVNLSADDERTRVSLEFLVTYEGDLEEARELLEDAAAKTDGVIAGGPGITMGRTKYPVQPRAFIESFADHGIRLQLDFWVERPYLPRIMRSNIYEAVWDRLEDADVEIAYPHTHLMFDETSGTARVAVERGRDDARPETVLQDGDAEGDGTNVAD</sequence>
<keyword evidence="4 8" id="KW-0812">Transmembrane</keyword>
<dbReference type="EMBL" id="AOIB01000003">
    <property type="protein sequence ID" value="ELY61699.1"/>
    <property type="molecule type" value="Genomic_DNA"/>
</dbReference>
<dbReference type="SUPFAM" id="SSF82689">
    <property type="entry name" value="Mechanosensitive channel protein MscS (YggB), C-terminal domain"/>
    <property type="match status" value="1"/>
</dbReference>
<feature type="region of interest" description="Disordered" evidence="7">
    <location>
        <begin position="315"/>
        <end position="341"/>
    </location>
</feature>
<comment type="caution">
    <text evidence="11">The sequence shown here is derived from an EMBL/GenBank/DDBJ whole genome shotgun (WGS) entry which is preliminary data.</text>
</comment>
<reference evidence="11 12" key="1">
    <citation type="journal article" date="2014" name="PLoS Genet.">
        <title>Phylogenetically driven sequencing of extremely halophilic archaea reveals strategies for static and dynamic osmo-response.</title>
        <authorList>
            <person name="Becker E.A."/>
            <person name="Seitzer P.M."/>
            <person name="Tritt A."/>
            <person name="Larsen D."/>
            <person name="Krusor M."/>
            <person name="Yao A.I."/>
            <person name="Wu D."/>
            <person name="Madern D."/>
            <person name="Eisen J.A."/>
            <person name="Darling A.E."/>
            <person name="Facciotti M.T."/>
        </authorList>
    </citation>
    <scope>NUCLEOTIDE SEQUENCE [LARGE SCALE GENOMIC DNA]</scope>
    <source>
        <strain evidence="11 12">DSM 10524</strain>
    </source>
</reference>
<evidence type="ECO:0000313" key="12">
    <source>
        <dbReference type="Proteomes" id="UP000011688"/>
    </source>
</evidence>
<dbReference type="InterPro" id="IPR011014">
    <property type="entry name" value="MscS_channel_TM-2"/>
</dbReference>
<protein>
    <recommendedName>
        <fullName evidence="13">Mechanosensitive ion channel MscS</fullName>
    </recommendedName>
</protein>
<evidence type="ECO:0000256" key="8">
    <source>
        <dbReference type="SAM" id="Phobius"/>
    </source>
</evidence>
<dbReference type="SUPFAM" id="SSF50182">
    <property type="entry name" value="Sm-like ribonucleoproteins"/>
    <property type="match status" value="1"/>
</dbReference>
<evidence type="ECO:0000259" key="9">
    <source>
        <dbReference type="Pfam" id="PF00924"/>
    </source>
</evidence>
<dbReference type="AlphaFoldDB" id="L9XIW9"/>
<keyword evidence="5 8" id="KW-1133">Transmembrane helix</keyword>
<dbReference type="Gene3D" id="1.10.287.1260">
    <property type="match status" value="1"/>
</dbReference>
<evidence type="ECO:0000259" key="10">
    <source>
        <dbReference type="Pfam" id="PF21082"/>
    </source>
</evidence>
<feature type="transmembrane region" description="Helical" evidence="8">
    <location>
        <begin position="78"/>
        <end position="101"/>
    </location>
</feature>
<evidence type="ECO:0000256" key="5">
    <source>
        <dbReference type="ARBA" id="ARBA00022989"/>
    </source>
</evidence>
<dbReference type="Pfam" id="PF00924">
    <property type="entry name" value="MS_channel_2nd"/>
    <property type="match status" value="1"/>
</dbReference>
<dbReference type="Gene3D" id="3.30.70.100">
    <property type="match status" value="1"/>
</dbReference>
<keyword evidence="12" id="KW-1185">Reference proteome</keyword>
<organism evidence="11 12">
    <name type="scientific">Natronococcus amylolyticus DSM 10524</name>
    <dbReference type="NCBI Taxonomy" id="1227497"/>
    <lineage>
        <taxon>Archaea</taxon>
        <taxon>Methanobacteriati</taxon>
        <taxon>Methanobacteriota</taxon>
        <taxon>Stenosarchaea group</taxon>
        <taxon>Halobacteria</taxon>
        <taxon>Halobacteriales</taxon>
        <taxon>Natrialbaceae</taxon>
        <taxon>Natronococcus</taxon>
    </lineage>
</organism>
<evidence type="ECO:0000256" key="7">
    <source>
        <dbReference type="SAM" id="MobiDB-lite"/>
    </source>
</evidence>
<dbReference type="InterPro" id="IPR049278">
    <property type="entry name" value="MS_channel_C"/>
</dbReference>
<feature type="domain" description="Mechanosensitive ion channel MscS C-terminal" evidence="10">
    <location>
        <begin position="200"/>
        <end position="294"/>
    </location>
</feature>
<evidence type="ECO:0000256" key="6">
    <source>
        <dbReference type="ARBA" id="ARBA00023136"/>
    </source>
</evidence>
<dbReference type="InterPro" id="IPR011066">
    <property type="entry name" value="MscS_channel_C_sf"/>
</dbReference>
<dbReference type="PATRIC" id="fig|1227497.3.peg.44"/>
<name>L9XIW9_9EURY</name>
<dbReference type="InterPro" id="IPR006685">
    <property type="entry name" value="MscS_channel_2nd"/>
</dbReference>
<dbReference type="SUPFAM" id="SSF82861">
    <property type="entry name" value="Mechanosensitive channel protein MscS (YggB), transmembrane region"/>
    <property type="match status" value="1"/>
</dbReference>